<dbReference type="Proteomes" id="UP000224634">
    <property type="component" value="Unassembled WGS sequence"/>
</dbReference>
<evidence type="ECO:0000256" key="1">
    <source>
        <dbReference type="SAM" id="MobiDB-lite"/>
    </source>
</evidence>
<dbReference type="GO" id="GO:0005506">
    <property type="term" value="F:iron ion binding"/>
    <property type="evidence" value="ECO:0007669"/>
    <property type="project" value="InterPro"/>
</dbReference>
<proteinExistence type="predicted"/>
<accession>A0A2B7YYX2</accession>
<comment type="caution">
    <text evidence="2">The sequence shown here is derived from an EMBL/GenBank/DDBJ whole genome shotgun (WGS) entry which is preliminary data.</text>
</comment>
<evidence type="ECO:0000313" key="2">
    <source>
        <dbReference type="EMBL" id="PGH26876.1"/>
    </source>
</evidence>
<dbReference type="InterPro" id="IPR036396">
    <property type="entry name" value="Cyt_P450_sf"/>
</dbReference>
<gene>
    <name evidence="2" type="ORF">AJ80_01458</name>
</gene>
<dbReference type="EMBL" id="PDNA01000012">
    <property type="protein sequence ID" value="PGH26876.1"/>
    <property type="molecule type" value="Genomic_DNA"/>
</dbReference>
<dbReference type="GO" id="GO:0004497">
    <property type="term" value="F:monooxygenase activity"/>
    <property type="evidence" value="ECO:0007669"/>
    <property type="project" value="InterPro"/>
</dbReference>
<dbReference type="GO" id="GO:0020037">
    <property type="term" value="F:heme binding"/>
    <property type="evidence" value="ECO:0007669"/>
    <property type="project" value="InterPro"/>
</dbReference>
<organism evidence="2 3">
    <name type="scientific">Polytolypa hystricis (strain UAMH7299)</name>
    <dbReference type="NCBI Taxonomy" id="1447883"/>
    <lineage>
        <taxon>Eukaryota</taxon>
        <taxon>Fungi</taxon>
        <taxon>Dikarya</taxon>
        <taxon>Ascomycota</taxon>
        <taxon>Pezizomycotina</taxon>
        <taxon>Eurotiomycetes</taxon>
        <taxon>Eurotiomycetidae</taxon>
        <taxon>Onygenales</taxon>
        <taxon>Onygenales incertae sedis</taxon>
        <taxon>Polytolypa</taxon>
    </lineage>
</organism>
<dbReference type="OrthoDB" id="1470350at2759"/>
<dbReference type="Pfam" id="PF00067">
    <property type="entry name" value="p450"/>
    <property type="match status" value="1"/>
</dbReference>
<feature type="region of interest" description="Disordered" evidence="1">
    <location>
        <begin position="1"/>
        <end position="20"/>
    </location>
</feature>
<dbReference type="InterPro" id="IPR001128">
    <property type="entry name" value="Cyt_P450"/>
</dbReference>
<dbReference type="AlphaFoldDB" id="A0A2B7YYX2"/>
<protein>
    <submittedName>
        <fullName evidence="2">Uncharacterized protein</fullName>
    </submittedName>
</protein>
<dbReference type="STRING" id="1447883.A0A2B7YYX2"/>
<dbReference type="SUPFAM" id="SSF48264">
    <property type="entry name" value="Cytochrome P450"/>
    <property type="match status" value="1"/>
</dbReference>
<dbReference type="GO" id="GO:0016705">
    <property type="term" value="F:oxidoreductase activity, acting on paired donors, with incorporation or reduction of molecular oxygen"/>
    <property type="evidence" value="ECO:0007669"/>
    <property type="project" value="InterPro"/>
</dbReference>
<dbReference type="Gene3D" id="1.10.630.10">
    <property type="entry name" value="Cytochrome P450"/>
    <property type="match status" value="1"/>
</dbReference>
<name>A0A2B7YYX2_POLH7</name>
<reference evidence="2 3" key="1">
    <citation type="submission" date="2017-10" db="EMBL/GenBank/DDBJ databases">
        <title>Comparative genomics in systemic dimorphic fungi from Ajellomycetaceae.</title>
        <authorList>
            <person name="Munoz J.F."/>
            <person name="Mcewen J.G."/>
            <person name="Clay O.K."/>
            <person name="Cuomo C.A."/>
        </authorList>
    </citation>
    <scope>NUCLEOTIDE SEQUENCE [LARGE SCALE GENOMIC DNA]</scope>
    <source>
        <strain evidence="2 3">UAMH7299</strain>
    </source>
</reference>
<evidence type="ECO:0000313" key="3">
    <source>
        <dbReference type="Proteomes" id="UP000224634"/>
    </source>
</evidence>
<keyword evidence="3" id="KW-1185">Reference proteome</keyword>
<sequence length="96" mass="10068">MSYAKSSARRAVDNAAKAKGSDLPMNEAALKASCVVDYLLRAVDDQGAKLPVGLILANIMTVTGAGLTTTSALLTWCLYSLVTYPGVQYSFGACFV</sequence>